<evidence type="ECO:0000256" key="6">
    <source>
        <dbReference type="ARBA" id="ARBA00022737"/>
    </source>
</evidence>
<keyword evidence="12" id="KW-1185">Reference proteome</keyword>
<keyword evidence="9" id="KW-0393">Immunoglobulin domain</keyword>
<evidence type="ECO:0000256" key="1">
    <source>
        <dbReference type="ARBA" id="ARBA00004613"/>
    </source>
</evidence>
<dbReference type="PROSITE" id="PS50835">
    <property type="entry name" value="IG_LIKE"/>
    <property type="match status" value="1"/>
</dbReference>
<feature type="region of interest" description="Disordered" evidence="10">
    <location>
        <begin position="1"/>
        <end position="71"/>
    </location>
</feature>
<gene>
    <name evidence="11" type="primary">PDGFRL</name>
</gene>
<name>A0A8C3DR23_CORMO</name>
<dbReference type="Gene3D" id="2.60.40.10">
    <property type="entry name" value="Immunoglobulins"/>
    <property type="match status" value="3"/>
</dbReference>
<keyword evidence="7" id="KW-1015">Disulfide bond</keyword>
<evidence type="ECO:0000256" key="5">
    <source>
        <dbReference type="ARBA" id="ARBA00022729"/>
    </source>
</evidence>
<dbReference type="Ensembl" id="ENSCMUT00000011288.2">
    <property type="protein sequence ID" value="ENSCMUP00000010492.2"/>
    <property type="gene ID" value="ENSCMUG00000006687.2"/>
</dbReference>
<dbReference type="FunFam" id="2.60.40.10:FF:001395">
    <property type="entry name" value="Platelet-derived growth factor receptor-like protein"/>
    <property type="match status" value="1"/>
</dbReference>
<keyword evidence="8" id="KW-0325">Glycoprotein</keyword>
<reference evidence="11" key="3">
    <citation type="submission" date="2025-09" db="UniProtKB">
        <authorList>
            <consortium name="Ensembl"/>
        </authorList>
    </citation>
    <scope>IDENTIFICATION</scope>
</reference>
<dbReference type="SMART" id="SM00409">
    <property type="entry name" value="IG"/>
    <property type="match status" value="3"/>
</dbReference>
<feature type="compositionally biased region" description="Basic residues" evidence="10">
    <location>
        <begin position="114"/>
        <end position="124"/>
    </location>
</feature>
<evidence type="ECO:0000256" key="10">
    <source>
        <dbReference type="SAM" id="MobiDB-lite"/>
    </source>
</evidence>
<dbReference type="GO" id="GO:0005576">
    <property type="term" value="C:extracellular region"/>
    <property type="evidence" value="ECO:0007669"/>
    <property type="project" value="UniProtKB-SubCell"/>
</dbReference>
<evidence type="ECO:0000256" key="8">
    <source>
        <dbReference type="ARBA" id="ARBA00023180"/>
    </source>
</evidence>
<protein>
    <recommendedName>
        <fullName evidence="3">Platelet-derived growth factor receptor-like protein</fullName>
    </recommendedName>
</protein>
<evidence type="ECO:0000256" key="3">
    <source>
        <dbReference type="ARBA" id="ARBA00019671"/>
    </source>
</evidence>
<organism evidence="11 12">
    <name type="scientific">Corvus moneduloides</name>
    <name type="common">New Caledonian crow</name>
    <dbReference type="NCBI Taxonomy" id="1196302"/>
    <lineage>
        <taxon>Eukaryota</taxon>
        <taxon>Metazoa</taxon>
        <taxon>Chordata</taxon>
        <taxon>Craniata</taxon>
        <taxon>Vertebrata</taxon>
        <taxon>Euteleostomi</taxon>
        <taxon>Archelosauria</taxon>
        <taxon>Archosauria</taxon>
        <taxon>Dinosauria</taxon>
        <taxon>Saurischia</taxon>
        <taxon>Theropoda</taxon>
        <taxon>Coelurosauria</taxon>
        <taxon>Aves</taxon>
        <taxon>Neognathae</taxon>
        <taxon>Neoaves</taxon>
        <taxon>Telluraves</taxon>
        <taxon>Australaves</taxon>
        <taxon>Passeriformes</taxon>
        <taxon>Corvoidea</taxon>
        <taxon>Corvidae</taxon>
        <taxon>Corvus</taxon>
    </lineage>
</organism>
<dbReference type="AlphaFoldDB" id="A0A8C3DR23"/>
<evidence type="ECO:0000256" key="7">
    <source>
        <dbReference type="ARBA" id="ARBA00023157"/>
    </source>
</evidence>
<feature type="compositionally biased region" description="Pro residues" evidence="10">
    <location>
        <begin position="47"/>
        <end position="62"/>
    </location>
</feature>
<keyword evidence="5" id="KW-0732">Signal</keyword>
<dbReference type="OMA" id="CWGQLCN"/>
<dbReference type="InterPro" id="IPR042495">
    <property type="entry name" value="PDGFRL"/>
</dbReference>
<evidence type="ECO:0000313" key="11">
    <source>
        <dbReference type="Ensembl" id="ENSCMUP00000010492.2"/>
    </source>
</evidence>
<dbReference type="Pfam" id="PF21339">
    <property type="entry name" value="VEGFR-1-like_Ig-like"/>
    <property type="match status" value="1"/>
</dbReference>
<accession>A0A8C3DR23</accession>
<evidence type="ECO:0000256" key="4">
    <source>
        <dbReference type="ARBA" id="ARBA00022525"/>
    </source>
</evidence>
<evidence type="ECO:0000256" key="2">
    <source>
        <dbReference type="ARBA" id="ARBA00011360"/>
    </source>
</evidence>
<dbReference type="InterPro" id="IPR007110">
    <property type="entry name" value="Ig-like_dom"/>
</dbReference>
<feature type="region of interest" description="Disordered" evidence="10">
    <location>
        <begin position="97"/>
        <end position="137"/>
    </location>
</feature>
<evidence type="ECO:0000256" key="9">
    <source>
        <dbReference type="ARBA" id="ARBA00023319"/>
    </source>
</evidence>
<keyword evidence="6" id="KW-0677">Repeat</keyword>
<comment type="subunit">
    <text evidence="2">Forms a complex composed of PDGFRL, TNK2 and GRB2.</text>
</comment>
<reference evidence="12" key="1">
    <citation type="submission" date="2019-10" db="EMBL/GenBank/DDBJ databases">
        <title>Corvus moneduloides (New Caledonian crow) genome, bCorMon1, primary haplotype.</title>
        <authorList>
            <person name="Rutz C."/>
            <person name="Fungtammasan C."/>
            <person name="Mountcastle J."/>
            <person name="Formenti G."/>
            <person name="Chow W."/>
            <person name="Howe K."/>
            <person name="Steele M.P."/>
            <person name="Fernandes J."/>
            <person name="Gilbert M.T.P."/>
            <person name="Fedrigo O."/>
            <person name="Jarvis E.D."/>
            <person name="Gemmell N."/>
        </authorList>
    </citation>
    <scope>NUCLEOTIDE SEQUENCE [LARGE SCALE GENOMIC DNA]</scope>
</reference>
<dbReference type="InterPro" id="IPR036179">
    <property type="entry name" value="Ig-like_dom_sf"/>
</dbReference>
<dbReference type="PANTHER" id="PTHR15360">
    <property type="entry name" value="PLATELET-DERIVED GROWTH FACTOR RECEPTOR LIKE"/>
    <property type="match status" value="1"/>
</dbReference>
<dbReference type="InterPro" id="IPR003599">
    <property type="entry name" value="Ig_sub"/>
</dbReference>
<dbReference type="PANTHER" id="PTHR15360:SF1">
    <property type="entry name" value="PLATELET-DERIVED GROWTH FACTOR RECEPTOR-LIKE PROTEIN"/>
    <property type="match status" value="1"/>
</dbReference>
<evidence type="ECO:0000313" key="12">
    <source>
        <dbReference type="Proteomes" id="UP000694553"/>
    </source>
</evidence>
<dbReference type="SUPFAM" id="SSF48726">
    <property type="entry name" value="Immunoglobulin"/>
    <property type="match status" value="3"/>
</dbReference>
<reference evidence="11" key="2">
    <citation type="submission" date="2025-08" db="UniProtKB">
        <authorList>
            <consortium name="Ensembl"/>
        </authorList>
    </citation>
    <scope>IDENTIFICATION</scope>
</reference>
<feature type="compositionally biased region" description="Basic residues" evidence="10">
    <location>
        <begin position="1"/>
        <end position="11"/>
    </location>
</feature>
<dbReference type="Proteomes" id="UP000694553">
    <property type="component" value="Unassembled WGS sequence"/>
</dbReference>
<accession>A0A8U7N8Q9</accession>
<dbReference type="InterPro" id="IPR013783">
    <property type="entry name" value="Ig-like_fold"/>
</dbReference>
<dbReference type="FunFam" id="2.60.40.10:FF:000223">
    <property type="entry name" value="Platelet-derived growth factor receptor beta"/>
    <property type="match status" value="1"/>
</dbReference>
<comment type="subcellular location">
    <subcellularLocation>
        <location evidence="1">Secreted</location>
    </subcellularLocation>
</comment>
<sequence length="449" mass="49664">MASGSCHRRAGSRTAFPGVPERTGAAAPLRTQRVPRGRAGDGGSGPAPAPPRRGAPGPPRPPRPPRRRRARAAPAMRLWVLLSLLLLQEALPHVIGQPAKSKRPKEPGENKIKPVNKKLKPKTPKTKERESADSSLKSQSILTQVMDKGHVQKLAATLSLTAGQSIELRCKGSNVTWNYPSYLDTFKDSRLSIKQLDRYSQLILANSTAADTGEYSCWLQLCNGNKCRKDETKTGSTYIFFTDKEELFVPTPSYFEIVYLNPDKPAVIPCRVTTPSAKVTLHREFPAEEIEIDGTGIIYDAKKGFVFQHPTPDHKGIVYCKAESQGAPQISIKYHLLYVEVPKGPPSTTIAVSSSRARLSDRVHVVCTVLGEPDVDVNFRWQYPGQESERPVIIQNFWRLINRGIGHTTRISKSVLLVEDFEDIDVGNYVCIAQNLQGETTVATKVELK</sequence>
<proteinExistence type="predicted"/>
<keyword evidence="4" id="KW-0964">Secreted</keyword>